<feature type="compositionally biased region" description="Pro residues" evidence="1">
    <location>
        <begin position="467"/>
        <end position="480"/>
    </location>
</feature>
<feature type="compositionally biased region" description="Basic and acidic residues" evidence="1">
    <location>
        <begin position="381"/>
        <end position="395"/>
    </location>
</feature>
<protein>
    <recommendedName>
        <fullName evidence="4">Peroxin 20</fullName>
    </recommendedName>
</protein>
<dbReference type="EMBL" id="WJXW01000001">
    <property type="protein sequence ID" value="KAF9740913.1"/>
    <property type="molecule type" value="Genomic_DNA"/>
</dbReference>
<sequence>MADALCGPSTALQSFQKHTSVDRTLQQDRLVGRHSPSQVSIPWHVRECRADGLQGFRSSLGQNNGALDHEFEAFQAGHALPPQAQFQHLPRHLARAPPQFTQPSQAPDWASDFQRLNISQSSQIPQQRVPAQNAASSWHQDFMGQQGPAAQAPVFQQSGVGGMAGYGMLGFARPGFQQPGFGMMNGSTISEVAQGKQRAQEAVPLFDEAAFERAFADVQQAEEQAHAENIRQQETHKEETAVDRLPQETEDPALMRIREQRPVVYAALKIRSAVDLENASQAKPYLDMLETMETEHQLTRDASEAKWVIDTLQNIASREAPQEIKTRSEQLIRKINERLMSTYPLLSTPVPINQNRIWEELEAAGYTRSLVPEQIQQPQEPEQKQEEQHHPRHDDDEMAQTAGRLLERVSDNTSEKFQNSQFLELMRRLRDREVRVEGDKMVEVSAAQSTSSPPVSTPQQPQTQLPPQLPPQLPSQPAPDPLVEHYRSISPGMDWSWSDLPSPASAARTVIPPIDPNILAHAATNFDTPVYSGEGQECQINIAPTTSTRRTIDEGGSARIPVHEQDLDLGRDGMHGLARNGLSPPIEEYVHYH</sequence>
<evidence type="ECO:0000313" key="2">
    <source>
        <dbReference type="EMBL" id="KAF9740913.1"/>
    </source>
</evidence>
<organism evidence="2 3">
    <name type="scientific">Paraphaeosphaeria minitans</name>
    <dbReference type="NCBI Taxonomy" id="565426"/>
    <lineage>
        <taxon>Eukaryota</taxon>
        <taxon>Fungi</taxon>
        <taxon>Dikarya</taxon>
        <taxon>Ascomycota</taxon>
        <taxon>Pezizomycotina</taxon>
        <taxon>Dothideomycetes</taxon>
        <taxon>Pleosporomycetidae</taxon>
        <taxon>Pleosporales</taxon>
        <taxon>Massarineae</taxon>
        <taxon>Didymosphaeriaceae</taxon>
        <taxon>Paraphaeosphaeria</taxon>
    </lineage>
</organism>
<feature type="region of interest" description="Disordered" evidence="1">
    <location>
        <begin position="222"/>
        <end position="247"/>
    </location>
</feature>
<name>A0A9P6GSV0_9PLEO</name>
<dbReference type="AlphaFoldDB" id="A0A9P6GSV0"/>
<comment type="caution">
    <text evidence="2">The sequence shown here is derived from an EMBL/GenBank/DDBJ whole genome shotgun (WGS) entry which is preliminary data.</text>
</comment>
<feature type="compositionally biased region" description="Low complexity" evidence="1">
    <location>
        <begin position="444"/>
        <end position="466"/>
    </location>
</feature>
<reference evidence="2" key="1">
    <citation type="journal article" date="2020" name="Mol. Plant Microbe Interact.">
        <title>Genome Sequence of the Biocontrol Agent Coniothyrium minitans strain Conio (IMI 134523).</title>
        <authorList>
            <person name="Patel D."/>
            <person name="Shittu T.A."/>
            <person name="Baroncelli R."/>
            <person name="Muthumeenakshi S."/>
            <person name="Osborne T.H."/>
            <person name="Janganan T.K."/>
            <person name="Sreenivasaprasad S."/>
        </authorList>
    </citation>
    <scope>NUCLEOTIDE SEQUENCE</scope>
    <source>
        <strain evidence="2">Conio</strain>
    </source>
</reference>
<dbReference type="OrthoDB" id="5407351at2759"/>
<evidence type="ECO:0008006" key="4">
    <source>
        <dbReference type="Google" id="ProtNLM"/>
    </source>
</evidence>
<accession>A0A9P6GSV0</accession>
<evidence type="ECO:0000256" key="1">
    <source>
        <dbReference type="SAM" id="MobiDB-lite"/>
    </source>
</evidence>
<keyword evidence="3" id="KW-1185">Reference proteome</keyword>
<feature type="compositionally biased region" description="Basic and acidic residues" evidence="1">
    <location>
        <begin position="223"/>
        <end position="247"/>
    </location>
</feature>
<feature type="region of interest" description="Disordered" evidence="1">
    <location>
        <begin position="444"/>
        <end position="481"/>
    </location>
</feature>
<evidence type="ECO:0000313" key="3">
    <source>
        <dbReference type="Proteomes" id="UP000756921"/>
    </source>
</evidence>
<dbReference type="Proteomes" id="UP000756921">
    <property type="component" value="Unassembled WGS sequence"/>
</dbReference>
<dbReference type="Gene3D" id="6.10.280.230">
    <property type="match status" value="1"/>
</dbReference>
<gene>
    <name evidence="2" type="ORF">PMIN01_00452</name>
</gene>
<feature type="region of interest" description="Disordered" evidence="1">
    <location>
        <begin position="374"/>
        <end position="397"/>
    </location>
</feature>
<proteinExistence type="predicted"/>